<reference evidence="4" key="4">
    <citation type="journal article" date="2018" name="Nature">
        <title>A major lineage of non-tailed dsDNA viruses as unrecognized killers of marine bacteria.</title>
        <authorList>
            <person name="Kauffman K.M."/>
            <person name="Hussain F.A."/>
            <person name="Yang J."/>
            <person name="Arevalo P."/>
            <person name="Brown J.M."/>
            <person name="Chang W.K."/>
            <person name="VanInsberghe D."/>
            <person name="Elsherbini J."/>
            <person name="Sharma R.S."/>
            <person name="Cutler M.B."/>
            <person name="Kelly L."/>
            <person name="Polz M.F."/>
        </authorList>
    </citation>
    <scope>NUCLEOTIDE SEQUENCE</scope>
    <source>
        <strain evidence="4">10N.222.49.A5</strain>
    </source>
</reference>
<evidence type="ECO:0000313" key="4">
    <source>
        <dbReference type="EMBL" id="PMP13135.1"/>
    </source>
</evidence>
<reference evidence="3 7" key="5">
    <citation type="submission" date="2020-04" db="EMBL/GenBank/DDBJ databases">
        <title>WGS-Seq of Vibrio isolated by the O'Toole Lab.</title>
        <authorList>
            <person name="Mckone K.P."/>
            <person name="Whitaker R."/>
            <person name="Sevigney J.L."/>
            <person name="Herring J.B."/>
            <person name="O'Toole G."/>
        </authorList>
    </citation>
    <scope>NUCLEOTIDE SEQUENCE [LARGE SCALE GENOMIC DNA]</scope>
    <source>
        <strain evidence="3 7">BS_02</strain>
    </source>
</reference>
<dbReference type="KEGG" id="vbr:A6E01_05410"/>
<name>A0AAP8MYI7_9VIBR</name>
<dbReference type="AlphaFoldDB" id="A0AAP8MYI7"/>
<dbReference type="RefSeq" id="WP_017030824.1">
    <property type="nucleotide sequence ID" value="NZ_AP024864.1"/>
</dbReference>
<keyword evidence="7" id="KW-1185">Reference proteome</keyword>
<protein>
    <submittedName>
        <fullName evidence="4">Uncharacterized protein</fullName>
    </submittedName>
</protein>
<evidence type="ECO:0000313" key="3">
    <source>
        <dbReference type="EMBL" id="NMR68635.1"/>
    </source>
</evidence>
<evidence type="ECO:0000313" key="5">
    <source>
        <dbReference type="Proteomes" id="UP000092018"/>
    </source>
</evidence>
<dbReference type="Gene3D" id="2.60.120.260">
    <property type="entry name" value="Galactose-binding domain-like"/>
    <property type="match status" value="1"/>
</dbReference>
<evidence type="ECO:0000313" key="2">
    <source>
        <dbReference type="EMBL" id="ANO32673.1"/>
    </source>
</evidence>
<reference evidence="2 5" key="1">
    <citation type="submission" date="2016-06" db="EMBL/GenBank/DDBJ databases">
        <title>Adaptive Radiation by Waves of Gene Transfer Leads to Fine-Scale Resource Partitioning in Marine Microbes.</title>
        <authorList>
            <person name="Hehemann J.-H."/>
            <person name="Arevalo P."/>
            <person name="Datta M.S."/>
            <person name="Yu X."/>
            <person name="Corzett C."/>
            <person name="Henschel A."/>
            <person name="Preheim S.P."/>
            <person name="Timberlake S."/>
            <person name="Alm E.J."/>
            <person name="Polz M.F."/>
        </authorList>
    </citation>
    <scope>NUCLEOTIDE SEQUENCE [LARGE SCALE GENOMIC DNA]</scope>
    <source>
        <strain evidence="2 5">FF50</strain>
    </source>
</reference>
<feature type="signal peptide" evidence="1">
    <location>
        <begin position="1"/>
        <end position="24"/>
    </location>
</feature>
<dbReference type="EMBL" id="JABCJR010000002">
    <property type="protein sequence ID" value="NMR68635.1"/>
    <property type="molecule type" value="Genomic_DNA"/>
</dbReference>
<organism evidence="4 6">
    <name type="scientific">Vibrio breoganii</name>
    <dbReference type="NCBI Taxonomy" id="553239"/>
    <lineage>
        <taxon>Bacteria</taxon>
        <taxon>Pseudomonadati</taxon>
        <taxon>Pseudomonadota</taxon>
        <taxon>Gammaproteobacteria</taxon>
        <taxon>Vibrionales</taxon>
        <taxon>Vibrionaceae</taxon>
        <taxon>Vibrio</taxon>
    </lineage>
</organism>
<reference evidence="6" key="2">
    <citation type="submission" date="2016-07" db="EMBL/GenBank/DDBJ databases">
        <title>Nontailed viruses are major unrecognized killers of bacteria in the ocean.</title>
        <authorList>
            <person name="Kauffman K."/>
            <person name="Hussain F."/>
            <person name="Yang J."/>
            <person name="Arevalo P."/>
            <person name="Brown J."/>
            <person name="Cutler M."/>
            <person name="Kelly L."/>
            <person name="Polz M.F."/>
        </authorList>
    </citation>
    <scope>NUCLEOTIDE SEQUENCE [LARGE SCALE GENOMIC DNA]</scope>
    <source>
        <strain evidence="6">10N.222.49.A5</strain>
    </source>
</reference>
<evidence type="ECO:0000313" key="7">
    <source>
        <dbReference type="Proteomes" id="UP000590068"/>
    </source>
</evidence>
<keyword evidence="1" id="KW-0732">Signal</keyword>
<feature type="chain" id="PRO_5044711785" evidence="1">
    <location>
        <begin position="25"/>
        <end position="224"/>
    </location>
</feature>
<dbReference type="Proteomes" id="UP000092018">
    <property type="component" value="Chromosome 1"/>
</dbReference>
<evidence type="ECO:0000313" key="6">
    <source>
        <dbReference type="Proteomes" id="UP000235611"/>
    </source>
</evidence>
<dbReference type="Proteomes" id="UP000590068">
    <property type="component" value="Unassembled WGS sequence"/>
</dbReference>
<dbReference type="EMBL" id="CP016177">
    <property type="protein sequence ID" value="ANO32673.1"/>
    <property type="molecule type" value="Genomic_DNA"/>
</dbReference>
<dbReference type="Proteomes" id="UP000235611">
    <property type="component" value="Unassembled WGS sequence"/>
</dbReference>
<dbReference type="EMBL" id="MDBO01000051">
    <property type="protein sequence ID" value="PMP13135.1"/>
    <property type="molecule type" value="Genomic_DNA"/>
</dbReference>
<gene>
    <name evidence="2" type="ORF">A6E01_05410</name>
    <name evidence="4" type="ORF">BCS93_06090</name>
    <name evidence="3" type="ORF">HJ568_01450</name>
</gene>
<evidence type="ECO:0000256" key="1">
    <source>
        <dbReference type="SAM" id="SignalP"/>
    </source>
</evidence>
<reference evidence="4" key="3">
    <citation type="submission" date="2016-07" db="EMBL/GenBank/DDBJ databases">
        <authorList>
            <person name="Kauffman K."/>
            <person name="Arevalo P."/>
            <person name="Polz M.F."/>
        </authorList>
    </citation>
    <scope>NUCLEOTIDE SEQUENCE</scope>
    <source>
        <strain evidence="4">10N.222.49.A5</strain>
    </source>
</reference>
<proteinExistence type="predicted"/>
<sequence length="224" mass="23137">MKKVYLGLAIAGLLAGCAAPSDSAKTEMAAPAANEASMVVAAGTGDNLVADPHIVEFRANSGKSDVWKKHADKNNGLGDVGSSKVSAFEDEGSVRIRFISASDDFSAMPGLSQQVNGLAPNTDYVLSLYVEDKKGGASPTSVVVGATDAAGQELAEQEFHVASMNNAPHADRKSFRQVAVEFNSGGNTSATIFAKLKVDDASAITGDIGKASEIRVDAFSLAKK</sequence>
<accession>A0AAP8MYI7</accession>
<dbReference type="PROSITE" id="PS51257">
    <property type="entry name" value="PROKAR_LIPOPROTEIN"/>
    <property type="match status" value="1"/>
</dbReference>
<dbReference type="GeneID" id="77305930"/>